<dbReference type="InterPro" id="IPR020809">
    <property type="entry name" value="Enolase_CS"/>
</dbReference>
<keyword evidence="17" id="KW-1185">Reference proteome</keyword>
<gene>
    <name evidence="10 16" type="primary">eno</name>
    <name evidence="16" type="ORF">D9V80_01625</name>
</gene>
<dbReference type="PANTHER" id="PTHR11902:SF1">
    <property type="entry name" value="ENOLASE"/>
    <property type="match status" value="1"/>
</dbReference>
<dbReference type="InterPro" id="IPR020811">
    <property type="entry name" value="Enolase_N"/>
</dbReference>
<feature type="binding site" evidence="10">
    <location>
        <position position="344"/>
    </location>
    <ligand>
        <name>(2R)-2-phosphoglycerate</name>
        <dbReference type="ChEBI" id="CHEBI:58289"/>
    </ligand>
</feature>
<dbReference type="InterPro" id="IPR029017">
    <property type="entry name" value="Enolase-like_N"/>
</dbReference>
<feature type="binding site" evidence="10 13">
    <location>
        <position position="319"/>
    </location>
    <ligand>
        <name>Mg(2+)</name>
        <dbReference type="ChEBI" id="CHEBI:18420"/>
    </ligand>
</feature>
<dbReference type="PANTHER" id="PTHR11902">
    <property type="entry name" value="ENOLASE"/>
    <property type="match status" value="1"/>
</dbReference>
<evidence type="ECO:0000313" key="16">
    <source>
        <dbReference type="EMBL" id="QCI26847.1"/>
    </source>
</evidence>
<evidence type="ECO:0000256" key="8">
    <source>
        <dbReference type="ARBA" id="ARBA00023239"/>
    </source>
</evidence>
<evidence type="ECO:0000259" key="15">
    <source>
        <dbReference type="SMART" id="SM01193"/>
    </source>
</evidence>
<dbReference type="InterPro" id="IPR020810">
    <property type="entry name" value="Enolase_C"/>
</dbReference>
<dbReference type="SUPFAM" id="SSF51604">
    <property type="entry name" value="Enolase C-terminal domain-like"/>
    <property type="match status" value="1"/>
</dbReference>
<dbReference type="InterPro" id="IPR000941">
    <property type="entry name" value="Enolase"/>
</dbReference>
<dbReference type="GO" id="GO:0000015">
    <property type="term" value="C:phosphopyruvate hydratase complex"/>
    <property type="evidence" value="ECO:0007669"/>
    <property type="project" value="InterPro"/>
</dbReference>
<keyword evidence="5 10" id="KW-0964">Secreted</keyword>
<dbReference type="Gene3D" id="3.20.20.120">
    <property type="entry name" value="Enolase-like C-terminal domain"/>
    <property type="match status" value="1"/>
</dbReference>
<evidence type="ECO:0000256" key="12">
    <source>
        <dbReference type="PIRSR" id="PIRSR001400-2"/>
    </source>
</evidence>
<dbReference type="InterPro" id="IPR036849">
    <property type="entry name" value="Enolase-like_C_sf"/>
</dbReference>
<keyword evidence="6 10" id="KW-0460">Magnesium</keyword>
<dbReference type="EC" id="4.2.1.11" evidence="3 10"/>
<dbReference type="UniPathway" id="UPA00109">
    <property type="reaction ID" value="UER00187"/>
</dbReference>
<evidence type="ECO:0000256" key="11">
    <source>
        <dbReference type="PIRSR" id="PIRSR001400-1"/>
    </source>
</evidence>
<dbReference type="SFLD" id="SFLDG00178">
    <property type="entry name" value="enolase"/>
    <property type="match status" value="1"/>
</dbReference>
<feature type="binding site" evidence="12">
    <location>
        <position position="319"/>
    </location>
    <ligand>
        <name>substrate</name>
    </ligand>
</feature>
<evidence type="ECO:0000256" key="1">
    <source>
        <dbReference type="ARBA" id="ARBA00005031"/>
    </source>
</evidence>
<keyword evidence="8 10" id="KW-0456">Lyase</keyword>
<organism evidence="16 17">
    <name type="scientific">Buchnera aphidicola</name>
    <name type="common">Thelaxes californica</name>
    <dbReference type="NCBI Taxonomy" id="1315998"/>
    <lineage>
        <taxon>Bacteria</taxon>
        <taxon>Pseudomonadati</taxon>
        <taxon>Pseudomonadota</taxon>
        <taxon>Gammaproteobacteria</taxon>
        <taxon>Enterobacterales</taxon>
        <taxon>Erwiniaceae</taxon>
        <taxon>Buchnera</taxon>
    </lineage>
</organism>
<dbReference type="Proteomes" id="UP000298782">
    <property type="component" value="Chromosome"/>
</dbReference>
<comment type="cofactor">
    <cofactor evidence="13">
        <name>Mg(2+)</name>
        <dbReference type="ChEBI" id="CHEBI:18420"/>
    </cofactor>
    <text evidence="13">Mg(2+) is required for catalysis and for stabilizing the dimer.</text>
</comment>
<feature type="binding site" evidence="10">
    <location>
        <position position="373"/>
    </location>
    <ligand>
        <name>(2R)-2-phosphoglycerate</name>
        <dbReference type="ChEBI" id="CHEBI:58289"/>
    </ligand>
</feature>
<evidence type="ECO:0000256" key="4">
    <source>
        <dbReference type="ARBA" id="ARBA00017068"/>
    </source>
</evidence>
<comment type="pathway">
    <text evidence="1 10">Carbohydrate degradation; glycolysis; pyruvate from D-glyceraldehyde 3-phosphate: step 4/5.</text>
</comment>
<dbReference type="SMART" id="SM01193">
    <property type="entry name" value="Enolase_N"/>
    <property type="match status" value="1"/>
</dbReference>
<feature type="domain" description="Enolase C-terminal TIM barrel" evidence="14">
    <location>
        <begin position="144"/>
        <end position="433"/>
    </location>
</feature>
<dbReference type="FunFam" id="3.30.390.10:FF:000001">
    <property type="entry name" value="Enolase"/>
    <property type="match status" value="1"/>
</dbReference>
<dbReference type="GO" id="GO:0005576">
    <property type="term" value="C:extracellular region"/>
    <property type="evidence" value="ECO:0007669"/>
    <property type="project" value="UniProtKB-SubCell"/>
</dbReference>
<dbReference type="GO" id="GO:0004634">
    <property type="term" value="F:phosphopyruvate hydratase activity"/>
    <property type="evidence" value="ECO:0007669"/>
    <property type="project" value="UniProtKB-UniRule"/>
</dbReference>
<proteinExistence type="inferred from homology"/>
<comment type="function">
    <text evidence="9 10">Catalyzes the reversible conversion of 2-phosphoglycerate (2-PG) into phosphoenolpyruvate (PEP). It is essential for the degradation of carbohydrates via glycolysis.</text>
</comment>
<evidence type="ECO:0000313" key="17">
    <source>
        <dbReference type="Proteomes" id="UP000298782"/>
    </source>
</evidence>
<dbReference type="SMART" id="SM01192">
    <property type="entry name" value="Enolase_C"/>
    <property type="match status" value="1"/>
</dbReference>
<evidence type="ECO:0000256" key="2">
    <source>
        <dbReference type="ARBA" id="ARBA00009604"/>
    </source>
</evidence>
<dbReference type="EMBL" id="CP034852">
    <property type="protein sequence ID" value="QCI26847.1"/>
    <property type="molecule type" value="Genomic_DNA"/>
</dbReference>
<dbReference type="GO" id="GO:0000287">
    <property type="term" value="F:magnesium ion binding"/>
    <property type="evidence" value="ECO:0007669"/>
    <property type="project" value="UniProtKB-UniRule"/>
</dbReference>
<dbReference type="HAMAP" id="MF_00318">
    <property type="entry name" value="Enolase"/>
    <property type="match status" value="1"/>
</dbReference>
<feature type="binding site" evidence="12">
    <location>
        <position position="395"/>
    </location>
    <ligand>
        <name>substrate</name>
    </ligand>
</feature>
<dbReference type="AlphaFoldDB" id="A0A4D6YAJ1"/>
<keyword evidence="10 13" id="KW-0479">Metal-binding</keyword>
<evidence type="ECO:0000256" key="13">
    <source>
        <dbReference type="PIRSR" id="PIRSR001400-3"/>
    </source>
</evidence>
<evidence type="ECO:0000259" key="14">
    <source>
        <dbReference type="SMART" id="SM01192"/>
    </source>
</evidence>
<feature type="binding site" evidence="10">
    <location>
        <position position="374"/>
    </location>
    <ligand>
        <name>(2R)-2-phosphoglycerate</name>
        <dbReference type="ChEBI" id="CHEBI:58289"/>
    </ligand>
</feature>
<keyword evidence="7 10" id="KW-0324">Glycolysis</keyword>
<dbReference type="SUPFAM" id="SSF54826">
    <property type="entry name" value="Enolase N-terminal domain-like"/>
    <property type="match status" value="1"/>
</dbReference>
<feature type="binding site" evidence="12">
    <location>
        <position position="169"/>
    </location>
    <ligand>
        <name>substrate</name>
    </ligand>
</feature>
<feature type="active site" description="Proton acceptor" evidence="10 11">
    <location>
        <position position="344"/>
    </location>
</feature>
<evidence type="ECO:0000256" key="10">
    <source>
        <dbReference type="HAMAP-Rule" id="MF_00318"/>
    </source>
</evidence>
<dbReference type="PIRSF" id="PIRSF001400">
    <property type="entry name" value="Enolase"/>
    <property type="match status" value="1"/>
</dbReference>
<dbReference type="OrthoDB" id="9804716at2"/>
<feature type="binding site" evidence="12">
    <location>
        <position position="292"/>
    </location>
    <ligand>
        <name>substrate</name>
    </ligand>
</feature>
<dbReference type="Gene3D" id="3.30.390.10">
    <property type="entry name" value="Enolase-like, N-terminal domain"/>
    <property type="match status" value="1"/>
</dbReference>
<comment type="cofactor">
    <cofactor evidence="10">
        <name>Mg(2+)</name>
        <dbReference type="ChEBI" id="CHEBI:18420"/>
    </cofactor>
    <text evidence="10">Binds a second Mg(2+) ion via substrate during catalysis.</text>
</comment>
<evidence type="ECO:0000256" key="5">
    <source>
        <dbReference type="ARBA" id="ARBA00022525"/>
    </source>
</evidence>
<dbReference type="PRINTS" id="PR00148">
    <property type="entry name" value="ENOLASE"/>
</dbReference>
<feature type="domain" description="Enolase N-terminal" evidence="15">
    <location>
        <begin position="5"/>
        <end position="135"/>
    </location>
</feature>
<dbReference type="SFLD" id="SFLDS00001">
    <property type="entry name" value="Enolase"/>
    <property type="match status" value="1"/>
</dbReference>
<evidence type="ECO:0000256" key="6">
    <source>
        <dbReference type="ARBA" id="ARBA00022842"/>
    </source>
</evidence>
<reference evidence="16 17" key="1">
    <citation type="submission" date="2018-12" db="EMBL/GenBank/DDBJ databases">
        <authorList>
            <person name="Chong R.A."/>
        </authorList>
    </citation>
    <scope>NUCLEOTIDE SEQUENCE [LARGE SCALE GENOMIC DNA]</scope>
    <source>
        <strain evidence="16 17">Tca</strain>
    </source>
</reference>
<keyword evidence="16" id="KW-0670">Pyruvate</keyword>
<dbReference type="PROSITE" id="PS00164">
    <property type="entry name" value="ENOLASE"/>
    <property type="match status" value="1"/>
</dbReference>
<comment type="subcellular location">
    <subcellularLocation>
        <location evidence="10">Cytoplasm</location>
    </subcellularLocation>
    <subcellularLocation>
        <location evidence="10">Secreted</location>
    </subcellularLocation>
    <subcellularLocation>
        <location evidence="10">Cell surface</location>
    </subcellularLocation>
    <text evidence="10">Fractions of enolase are present in both the cytoplasm and on the cell surface.</text>
</comment>
<feature type="binding site" evidence="12">
    <location>
        <begin position="371"/>
        <end position="374"/>
    </location>
    <ligand>
        <name>substrate</name>
    </ligand>
</feature>
<dbReference type="GO" id="GO:0009986">
    <property type="term" value="C:cell surface"/>
    <property type="evidence" value="ECO:0007669"/>
    <property type="project" value="UniProtKB-SubCell"/>
</dbReference>
<feature type="active site" description="Proton donor" evidence="10 11">
    <location>
        <position position="210"/>
    </location>
</feature>
<feature type="binding site" evidence="12">
    <location>
        <position position="160"/>
    </location>
    <ligand>
        <name>substrate</name>
    </ligand>
</feature>
<evidence type="ECO:0000256" key="3">
    <source>
        <dbReference type="ARBA" id="ARBA00012058"/>
    </source>
</evidence>
<dbReference type="Pfam" id="PF00113">
    <property type="entry name" value="Enolase_C"/>
    <property type="match status" value="1"/>
</dbReference>
<feature type="binding site" evidence="10">
    <location>
        <position position="395"/>
    </location>
    <ligand>
        <name>(2R)-2-phosphoglycerate</name>
        <dbReference type="ChEBI" id="CHEBI:58289"/>
    </ligand>
</feature>
<comment type="similarity">
    <text evidence="2 10">Belongs to the enolase family.</text>
</comment>
<accession>A0A4D6YAJ1</accession>
<reference evidence="16 17" key="2">
    <citation type="submission" date="2019-05" db="EMBL/GenBank/DDBJ databases">
        <title>Genome evolution of the obligate endosymbiont Buchnera aphidicola.</title>
        <authorList>
            <person name="Moran N.A."/>
        </authorList>
    </citation>
    <scope>NUCLEOTIDE SEQUENCE [LARGE SCALE GENOMIC DNA]</scope>
    <source>
        <strain evidence="16 17">Tca</strain>
    </source>
</reference>
<dbReference type="CDD" id="cd03313">
    <property type="entry name" value="enolase"/>
    <property type="match status" value="1"/>
</dbReference>
<comment type="subunit">
    <text evidence="10">Component of the RNA degradosome, a multiprotein complex involved in RNA processing and mRNA degradation.</text>
</comment>
<dbReference type="NCBIfam" id="TIGR01060">
    <property type="entry name" value="eno"/>
    <property type="match status" value="1"/>
</dbReference>
<dbReference type="SFLD" id="SFLDF00002">
    <property type="entry name" value="enolase"/>
    <property type="match status" value="1"/>
</dbReference>
<sequence>MTSKIKKIIAREIIDSRGNPTIESEVHLENGSIGRASVPSGASTGTKEALELRDHDKKYFSGKGVYKAIKNVNKHINQNLYHQDALNQKNIDEIMINLDGTKNKSKLGANSILSVSLANAKAAASYKKIPLYQHISELNATPGIFSMPLPMMNIINGGKHANNNIDIQEFMIQPVSANSIKEAIKMGCDVFHSLYEILKLNKFNTSVGDEGGFAPNLQSNQEALELIEKSIKKSGYELGKDIFLSIDCAASELYNQKNKTYTLSGEKKIFDSKEFTHYLEHLTTMYPISSIEDGQSELDWEGFAYQTKKLGSKIQLVGDDLFVTNTTIFKKGIEKNIANAILIKPNQIGTLTETLQAIKMAKKYNYAVIISHRSGETEDTTISDIAVGTNAGQIKTGSLCRTDRTAKYNQLMRIEESLGLEKAPFWYKKIKKT</sequence>
<name>A0A4D6YAJ1_9GAMM</name>
<dbReference type="GO" id="GO:0006096">
    <property type="term" value="P:glycolytic process"/>
    <property type="evidence" value="ECO:0007669"/>
    <property type="project" value="UniProtKB-UniRule"/>
</dbReference>
<feature type="binding site" evidence="10 13">
    <location>
        <position position="292"/>
    </location>
    <ligand>
        <name>Mg(2+)</name>
        <dbReference type="ChEBI" id="CHEBI:18420"/>
    </ligand>
</feature>
<evidence type="ECO:0000256" key="7">
    <source>
        <dbReference type="ARBA" id="ARBA00023152"/>
    </source>
</evidence>
<dbReference type="RefSeq" id="WP_158353590.1">
    <property type="nucleotide sequence ID" value="NZ_CP034852.1"/>
</dbReference>
<keyword evidence="10" id="KW-0963">Cytoplasm</keyword>
<feature type="binding site" evidence="10">
    <location>
        <position position="168"/>
    </location>
    <ligand>
        <name>(2R)-2-phosphoglycerate</name>
        <dbReference type="ChEBI" id="CHEBI:58289"/>
    </ligand>
</feature>
<dbReference type="Pfam" id="PF03952">
    <property type="entry name" value="Enolase_N"/>
    <property type="match status" value="1"/>
</dbReference>
<feature type="binding site" evidence="10 13">
    <location>
        <position position="247"/>
    </location>
    <ligand>
        <name>Mg(2+)</name>
        <dbReference type="ChEBI" id="CHEBI:18420"/>
    </ligand>
</feature>
<evidence type="ECO:0000256" key="9">
    <source>
        <dbReference type="ARBA" id="ARBA00045763"/>
    </source>
</evidence>
<protein>
    <recommendedName>
        <fullName evidence="4 10">Enolase</fullName>
        <ecNumber evidence="3 10">4.2.1.11</ecNumber>
    </recommendedName>
    <alternativeName>
        <fullName evidence="10">2-phospho-D-glycerate hydro-lyase</fullName>
    </alternativeName>
    <alternativeName>
        <fullName evidence="10">2-phosphoglycerate dehydratase</fullName>
    </alternativeName>
</protein>
<comment type="catalytic activity">
    <reaction evidence="10">
        <text>(2R)-2-phosphoglycerate = phosphoenolpyruvate + H2O</text>
        <dbReference type="Rhea" id="RHEA:10164"/>
        <dbReference type="ChEBI" id="CHEBI:15377"/>
        <dbReference type="ChEBI" id="CHEBI:58289"/>
        <dbReference type="ChEBI" id="CHEBI:58702"/>
        <dbReference type="EC" id="4.2.1.11"/>
    </reaction>
</comment>